<accession>A0ABV7IQ45</accession>
<proteinExistence type="predicted"/>
<dbReference type="InterPro" id="IPR050273">
    <property type="entry name" value="GppA/Ppx_hydrolase"/>
</dbReference>
<dbReference type="InterPro" id="IPR043129">
    <property type="entry name" value="ATPase_NBD"/>
</dbReference>
<dbReference type="Gene3D" id="1.10.3210.10">
    <property type="entry name" value="Hypothetical protein af1432"/>
    <property type="match status" value="1"/>
</dbReference>
<name>A0ABV7IQ45_9SPHN</name>
<evidence type="ECO:0000259" key="1">
    <source>
        <dbReference type="Pfam" id="PF02541"/>
    </source>
</evidence>
<gene>
    <name evidence="2" type="ORF">ACFOD9_01840</name>
</gene>
<dbReference type="EMBL" id="JBHRTQ010000002">
    <property type="protein sequence ID" value="MFC3172986.1"/>
    <property type="molecule type" value="Genomic_DNA"/>
</dbReference>
<dbReference type="PANTHER" id="PTHR30005:SF0">
    <property type="entry name" value="RETROGRADE REGULATION PROTEIN 2"/>
    <property type="match status" value="1"/>
</dbReference>
<comment type="caution">
    <text evidence="2">The sequence shown here is derived from an EMBL/GenBank/DDBJ whole genome shotgun (WGS) entry which is preliminary data.</text>
</comment>
<evidence type="ECO:0000313" key="3">
    <source>
        <dbReference type="Proteomes" id="UP001595604"/>
    </source>
</evidence>
<evidence type="ECO:0000313" key="2">
    <source>
        <dbReference type="EMBL" id="MFC3172986.1"/>
    </source>
</evidence>
<dbReference type="InterPro" id="IPR003695">
    <property type="entry name" value="Ppx_GppA_N"/>
</dbReference>
<reference evidence="3" key="1">
    <citation type="journal article" date="2019" name="Int. J. Syst. Evol. Microbiol.">
        <title>The Global Catalogue of Microorganisms (GCM) 10K type strain sequencing project: providing services to taxonomists for standard genome sequencing and annotation.</title>
        <authorList>
            <consortium name="The Broad Institute Genomics Platform"/>
            <consortium name="The Broad Institute Genome Sequencing Center for Infectious Disease"/>
            <person name="Wu L."/>
            <person name="Ma J."/>
        </authorList>
    </citation>
    <scope>NUCLEOTIDE SEQUENCE [LARGE SCALE GENOMIC DNA]</scope>
    <source>
        <strain evidence="3">KCTC 42984</strain>
    </source>
</reference>
<dbReference type="SUPFAM" id="SSF53067">
    <property type="entry name" value="Actin-like ATPase domain"/>
    <property type="match status" value="2"/>
</dbReference>
<sequence>MERHDGQPADEPAKDAADFRANERARAIIDVGSNTVRLVVYGGPARAPTVLHNEKVTARLGRGVAETGRLSRKAVAAALAALARYRCLLDLQGVREVDLVATAAVRDAADGPKFLEDVARLGFVPRLLAGEEEALASAMGVLGAFPGAHGVVADLGGGSLELVDIVGAECRHGVSLPLGTLRLAALRAGTPKAFLDRVGALLAEAEWAAPHGPTLFLVGGSFRSFARHAMQMVDWPSDDPHGFELTADKARALARDLAATPAEAMVPIPGVSAARLAALPDAAALLGALIRTMAPARLVFSSWGLREGLLFGSLDPATRAQDPLSAAVAAFADQEGCSPAVARIVAKWTAPAASPGDERLRLAATALALASTYAEPNLRADLAVGWAMRKRWIGIDSRGRAMLAAALMANTGRLDVPKAWRAFAPVADLATAQAWGLAVRLCRRFSGGAETALAGSRIALDAETLRLSVSQPYAALVNEGVQRDLKALATLLGRKPAWDIAD</sequence>
<protein>
    <submittedName>
        <fullName evidence="2">Exopolyphosphatase</fullName>
    </submittedName>
</protein>
<dbReference type="Gene3D" id="3.30.420.40">
    <property type="match status" value="1"/>
</dbReference>
<keyword evidence="3" id="KW-1185">Reference proteome</keyword>
<dbReference type="Gene3D" id="3.30.420.150">
    <property type="entry name" value="Exopolyphosphatase. Domain 2"/>
    <property type="match status" value="1"/>
</dbReference>
<dbReference type="RefSeq" id="WP_379508377.1">
    <property type="nucleotide sequence ID" value="NZ_JBHRTQ010000002.1"/>
</dbReference>
<dbReference type="Pfam" id="PF02541">
    <property type="entry name" value="Ppx-GppA"/>
    <property type="match status" value="1"/>
</dbReference>
<dbReference type="Proteomes" id="UP001595604">
    <property type="component" value="Unassembled WGS sequence"/>
</dbReference>
<feature type="domain" description="Ppx/GppA phosphatase N-terminal" evidence="1">
    <location>
        <begin position="45"/>
        <end position="315"/>
    </location>
</feature>
<dbReference type="PANTHER" id="PTHR30005">
    <property type="entry name" value="EXOPOLYPHOSPHATASE"/>
    <property type="match status" value="1"/>
</dbReference>
<organism evidence="2 3">
    <name type="scientific">Novosphingobium bradum</name>
    <dbReference type="NCBI Taxonomy" id="1737444"/>
    <lineage>
        <taxon>Bacteria</taxon>
        <taxon>Pseudomonadati</taxon>
        <taxon>Pseudomonadota</taxon>
        <taxon>Alphaproteobacteria</taxon>
        <taxon>Sphingomonadales</taxon>
        <taxon>Sphingomonadaceae</taxon>
        <taxon>Novosphingobium</taxon>
    </lineage>
</organism>